<protein>
    <submittedName>
        <fullName evidence="1">Uncharacterized protein</fullName>
    </submittedName>
</protein>
<reference evidence="1 2" key="1">
    <citation type="submission" date="2014-04" db="EMBL/GenBank/DDBJ databases">
        <authorList>
            <consortium name="DOE Joint Genome Institute"/>
            <person name="Kuo A."/>
            <person name="Kohler A."/>
            <person name="Jargeat P."/>
            <person name="Nagy L.G."/>
            <person name="Floudas D."/>
            <person name="Copeland A."/>
            <person name="Barry K.W."/>
            <person name="Cichocki N."/>
            <person name="Veneault-Fourrey C."/>
            <person name="LaButti K."/>
            <person name="Lindquist E.A."/>
            <person name="Lipzen A."/>
            <person name="Lundell T."/>
            <person name="Morin E."/>
            <person name="Murat C."/>
            <person name="Sun H."/>
            <person name="Tunlid A."/>
            <person name="Henrissat B."/>
            <person name="Grigoriev I.V."/>
            <person name="Hibbett D.S."/>
            <person name="Martin F."/>
            <person name="Nordberg H.P."/>
            <person name="Cantor M.N."/>
            <person name="Hua S.X."/>
        </authorList>
    </citation>
    <scope>NUCLEOTIDE SEQUENCE [LARGE SCALE GENOMIC DNA]</scope>
    <source>
        <strain evidence="1 2">Ve08.2h10</strain>
    </source>
</reference>
<name>A0A0D0E6I9_9AGAM</name>
<dbReference type="InParanoid" id="A0A0D0E6I9"/>
<keyword evidence="2" id="KW-1185">Reference proteome</keyword>
<dbReference type="HOGENOM" id="CLU_1644260_0_0_1"/>
<gene>
    <name evidence="1" type="ORF">PAXRUDRAFT_681654</name>
</gene>
<accession>A0A0D0E6I9</accession>
<organism evidence="1 2">
    <name type="scientific">Paxillus rubicundulus Ve08.2h10</name>
    <dbReference type="NCBI Taxonomy" id="930991"/>
    <lineage>
        <taxon>Eukaryota</taxon>
        <taxon>Fungi</taxon>
        <taxon>Dikarya</taxon>
        <taxon>Basidiomycota</taxon>
        <taxon>Agaricomycotina</taxon>
        <taxon>Agaricomycetes</taxon>
        <taxon>Agaricomycetidae</taxon>
        <taxon>Boletales</taxon>
        <taxon>Paxilineae</taxon>
        <taxon>Paxillaceae</taxon>
        <taxon>Paxillus</taxon>
    </lineage>
</organism>
<reference evidence="2" key="2">
    <citation type="submission" date="2015-01" db="EMBL/GenBank/DDBJ databases">
        <title>Evolutionary Origins and Diversification of the Mycorrhizal Mutualists.</title>
        <authorList>
            <consortium name="DOE Joint Genome Institute"/>
            <consortium name="Mycorrhizal Genomics Consortium"/>
            <person name="Kohler A."/>
            <person name="Kuo A."/>
            <person name="Nagy L.G."/>
            <person name="Floudas D."/>
            <person name="Copeland A."/>
            <person name="Barry K.W."/>
            <person name="Cichocki N."/>
            <person name="Veneault-Fourrey C."/>
            <person name="LaButti K."/>
            <person name="Lindquist E.A."/>
            <person name="Lipzen A."/>
            <person name="Lundell T."/>
            <person name="Morin E."/>
            <person name="Murat C."/>
            <person name="Riley R."/>
            <person name="Ohm R."/>
            <person name="Sun H."/>
            <person name="Tunlid A."/>
            <person name="Henrissat B."/>
            <person name="Grigoriev I.V."/>
            <person name="Hibbett D.S."/>
            <person name="Martin F."/>
        </authorList>
    </citation>
    <scope>NUCLEOTIDE SEQUENCE [LARGE SCALE GENOMIC DNA]</scope>
    <source>
        <strain evidence="2">Ve08.2h10</strain>
    </source>
</reference>
<dbReference type="Proteomes" id="UP000054538">
    <property type="component" value="Unassembled WGS sequence"/>
</dbReference>
<evidence type="ECO:0000313" key="2">
    <source>
        <dbReference type="Proteomes" id="UP000054538"/>
    </source>
</evidence>
<proteinExistence type="predicted"/>
<evidence type="ECO:0000313" key="1">
    <source>
        <dbReference type="EMBL" id="KIL00632.1"/>
    </source>
</evidence>
<dbReference type="EMBL" id="KN824829">
    <property type="protein sequence ID" value="KIL00632.1"/>
    <property type="molecule type" value="Genomic_DNA"/>
</dbReference>
<sequence>MPRINFILPFGNHMSSRHAVHIVDNIDDSTKHQPSHSVDSAMLSQPSITCISMDTSFGGTMKHQTPCPSSVLPHGESRTMQECLIPEHLNRCVREAQMMAMTHAEVQSPSSFDDLEVGSGAGNRPVPHLKPSLIVGHAPSGHSPRRRTILPVANAYFMAGS</sequence>
<dbReference type="AlphaFoldDB" id="A0A0D0E6I9"/>